<feature type="transmembrane region" description="Helical" evidence="2">
    <location>
        <begin position="165"/>
        <end position="184"/>
    </location>
</feature>
<feature type="region of interest" description="Disordered" evidence="1">
    <location>
        <begin position="107"/>
        <end position="140"/>
    </location>
</feature>
<evidence type="ECO:0000256" key="1">
    <source>
        <dbReference type="SAM" id="MobiDB-lite"/>
    </source>
</evidence>
<keyword evidence="2" id="KW-1133">Transmembrane helix</keyword>
<sequence length="427" mass="47525">MLNKIIYIVGGVLYNPYCSGASGIPEIRALVEDITTALHRAAREVNKIQDTVLRNATIANSVAELEDMISMVEGMVNRTWSQETTAIQDGFKFLMDRSWPDASNKISDNNTVSPTPAVHAKPALPATKPPTPTKDVSAKGSLVGGKNSPLFDDSRPRRTIKPLPILEIVLLLSGLCLALVGGHFCIKSRAAADRHVGYLSRLPRAGGGTLECEAHPTVDRFLAVFAYRRFVPYGQGAKLEIRLSGGNLPDIYRIFDIESLVRREGCIDQVDRAKLEDFLHSKNALEVVSIHKEVYWAALEDLKCRIIKKFRDDGIYGDVDIMIHDTPENILVRQNSTWARFIRDRTTMALMALSLIGLVWYLPYTWAKSKRRTVVARFEVKMSSDDYWRLIRDKVNEMSSEASRALSTSPTTAISSSCVDGPSEIDV</sequence>
<keyword evidence="2" id="KW-0812">Transmembrane</keyword>
<gene>
    <name evidence="3" type="ORF">FOL47_005905</name>
</gene>
<comment type="caution">
    <text evidence="3">The sequence shown here is derived from an EMBL/GenBank/DDBJ whole genome shotgun (WGS) entry which is preliminary data.</text>
</comment>
<protein>
    <submittedName>
        <fullName evidence="3">Uncharacterized protein</fullName>
    </submittedName>
</protein>
<evidence type="ECO:0000313" key="3">
    <source>
        <dbReference type="EMBL" id="KAF4663106.1"/>
    </source>
</evidence>
<dbReference type="OrthoDB" id="426387at2759"/>
<dbReference type="EMBL" id="JAAPAO010000327">
    <property type="protein sequence ID" value="KAF4663106.1"/>
    <property type="molecule type" value="Genomic_DNA"/>
</dbReference>
<feature type="transmembrane region" description="Helical" evidence="2">
    <location>
        <begin position="348"/>
        <end position="367"/>
    </location>
</feature>
<proteinExistence type="predicted"/>
<accession>A0A7J6LVB5</accession>
<evidence type="ECO:0000256" key="2">
    <source>
        <dbReference type="SAM" id="Phobius"/>
    </source>
</evidence>
<dbReference type="Proteomes" id="UP000591131">
    <property type="component" value="Unassembled WGS sequence"/>
</dbReference>
<keyword evidence="4" id="KW-1185">Reference proteome</keyword>
<name>A0A7J6LVB5_PERCH</name>
<dbReference type="AlphaFoldDB" id="A0A7J6LVB5"/>
<evidence type="ECO:0000313" key="4">
    <source>
        <dbReference type="Proteomes" id="UP000591131"/>
    </source>
</evidence>
<organism evidence="3 4">
    <name type="scientific">Perkinsus chesapeaki</name>
    <name type="common">Clam parasite</name>
    <name type="synonym">Perkinsus andrewsi</name>
    <dbReference type="NCBI Taxonomy" id="330153"/>
    <lineage>
        <taxon>Eukaryota</taxon>
        <taxon>Sar</taxon>
        <taxon>Alveolata</taxon>
        <taxon>Perkinsozoa</taxon>
        <taxon>Perkinsea</taxon>
        <taxon>Perkinsida</taxon>
        <taxon>Perkinsidae</taxon>
        <taxon>Perkinsus</taxon>
    </lineage>
</organism>
<keyword evidence="2" id="KW-0472">Membrane</keyword>
<reference evidence="3 4" key="1">
    <citation type="submission" date="2020-04" db="EMBL/GenBank/DDBJ databases">
        <title>Perkinsus chesapeaki whole genome sequence.</title>
        <authorList>
            <person name="Bogema D.R."/>
        </authorList>
    </citation>
    <scope>NUCLEOTIDE SEQUENCE [LARGE SCALE GENOMIC DNA]</scope>
    <source>
        <strain evidence="3">ATCC PRA-425</strain>
    </source>
</reference>